<sequence length="72" mass="8118">GCIKYKSIRSTYKEICSSTKGESEDLKPFISGVSRIWQVRRSRARANRRRESGQPGVFPVDDLAIASLTSDR</sequence>
<evidence type="ECO:0000313" key="2">
    <source>
        <dbReference type="Proteomes" id="UP001066276"/>
    </source>
</evidence>
<evidence type="ECO:0000313" key="1">
    <source>
        <dbReference type="EMBL" id="KAJ1180662.1"/>
    </source>
</evidence>
<dbReference type="Proteomes" id="UP001066276">
    <property type="component" value="Chromosome 3_2"/>
</dbReference>
<organism evidence="1 2">
    <name type="scientific">Pleurodeles waltl</name>
    <name type="common">Iberian ribbed newt</name>
    <dbReference type="NCBI Taxonomy" id="8319"/>
    <lineage>
        <taxon>Eukaryota</taxon>
        <taxon>Metazoa</taxon>
        <taxon>Chordata</taxon>
        <taxon>Craniata</taxon>
        <taxon>Vertebrata</taxon>
        <taxon>Euteleostomi</taxon>
        <taxon>Amphibia</taxon>
        <taxon>Batrachia</taxon>
        <taxon>Caudata</taxon>
        <taxon>Salamandroidea</taxon>
        <taxon>Salamandridae</taxon>
        <taxon>Pleurodelinae</taxon>
        <taxon>Pleurodeles</taxon>
    </lineage>
</organism>
<reference evidence="1" key="1">
    <citation type="journal article" date="2022" name="bioRxiv">
        <title>Sequencing and chromosome-scale assembly of the giantPleurodeles waltlgenome.</title>
        <authorList>
            <person name="Brown T."/>
            <person name="Elewa A."/>
            <person name="Iarovenko S."/>
            <person name="Subramanian E."/>
            <person name="Araus A.J."/>
            <person name="Petzold A."/>
            <person name="Susuki M."/>
            <person name="Suzuki K.-i.T."/>
            <person name="Hayashi T."/>
            <person name="Toyoda A."/>
            <person name="Oliveira C."/>
            <person name="Osipova E."/>
            <person name="Leigh N.D."/>
            <person name="Simon A."/>
            <person name="Yun M.H."/>
        </authorList>
    </citation>
    <scope>NUCLEOTIDE SEQUENCE</scope>
    <source>
        <strain evidence="1">20211129_DDA</strain>
        <tissue evidence="1">Liver</tissue>
    </source>
</reference>
<name>A0AAV7TYK8_PLEWA</name>
<comment type="caution">
    <text evidence="1">The sequence shown here is derived from an EMBL/GenBank/DDBJ whole genome shotgun (WGS) entry which is preliminary data.</text>
</comment>
<accession>A0AAV7TYK8</accession>
<keyword evidence="2" id="KW-1185">Reference proteome</keyword>
<feature type="non-terminal residue" evidence="1">
    <location>
        <position position="72"/>
    </location>
</feature>
<gene>
    <name evidence="1" type="ORF">NDU88_005881</name>
</gene>
<feature type="non-terminal residue" evidence="1">
    <location>
        <position position="1"/>
    </location>
</feature>
<dbReference type="EMBL" id="JANPWB010000006">
    <property type="protein sequence ID" value="KAJ1180662.1"/>
    <property type="molecule type" value="Genomic_DNA"/>
</dbReference>
<dbReference type="AlphaFoldDB" id="A0AAV7TYK8"/>
<protein>
    <submittedName>
        <fullName evidence="1">Uncharacterized protein</fullName>
    </submittedName>
</protein>
<proteinExistence type="predicted"/>